<dbReference type="Pfam" id="PF01555">
    <property type="entry name" value="N6_N4_Mtase"/>
    <property type="match status" value="1"/>
</dbReference>
<organism evidence="6 7">
    <name type="scientific">Mycobacterium asiaticum</name>
    <dbReference type="NCBI Taxonomy" id="1790"/>
    <lineage>
        <taxon>Bacteria</taxon>
        <taxon>Bacillati</taxon>
        <taxon>Actinomycetota</taxon>
        <taxon>Actinomycetes</taxon>
        <taxon>Mycobacteriales</taxon>
        <taxon>Mycobacteriaceae</taxon>
        <taxon>Mycobacterium</taxon>
    </lineage>
</organism>
<keyword evidence="2" id="KW-0489">Methyltransferase</keyword>
<dbReference type="PROSITE" id="PS00092">
    <property type="entry name" value="N6_MTASE"/>
    <property type="match status" value="1"/>
</dbReference>
<dbReference type="Gene3D" id="3.40.50.150">
    <property type="entry name" value="Vaccinia Virus protein VP39"/>
    <property type="match status" value="1"/>
</dbReference>
<dbReference type="PRINTS" id="PR00508">
    <property type="entry name" value="S21N4MTFRASE"/>
</dbReference>
<sequence>MKRNTIVQGDCIESLRALPDSVASLVIADPPYNIGPAFGVDKEWDRSTEWLPWCEAWIKECLRILTADGQIFVYGIHHYQCYVQCLLYDMGMKYRRQIIWHYENGWSRSRKTLATHYEPILWFSKSDSYTYRPVREPYKSTERLKNKIIKNGKVWTPNPEGRMAGDVWKFPTLAGRRFENERVDHPTQKPLALSDRIIRHFSNEGELVVVPFAGSGTECVSAVRLGRDYWGCELKRDYVDLALKRLEHAAAPQVPPGHAD</sequence>
<dbReference type="GO" id="GO:0032259">
    <property type="term" value="P:methylation"/>
    <property type="evidence" value="ECO:0007669"/>
    <property type="project" value="UniProtKB-KW"/>
</dbReference>
<dbReference type="Proteomes" id="UP000093795">
    <property type="component" value="Unassembled WGS sequence"/>
</dbReference>
<protein>
    <recommendedName>
        <fullName evidence="4">Methyltransferase</fullName>
        <ecNumber evidence="4">2.1.1.-</ecNumber>
    </recommendedName>
</protein>
<dbReference type="EC" id="2.1.1.-" evidence="4"/>
<dbReference type="GO" id="GO:0008170">
    <property type="term" value="F:N-methyltransferase activity"/>
    <property type="evidence" value="ECO:0007669"/>
    <property type="project" value="InterPro"/>
</dbReference>
<evidence type="ECO:0000313" key="6">
    <source>
        <dbReference type="EMBL" id="OBI79837.1"/>
    </source>
</evidence>
<evidence type="ECO:0000256" key="3">
    <source>
        <dbReference type="ARBA" id="ARBA00022679"/>
    </source>
</evidence>
<name>A0A1A3C0I3_MYCAS</name>
<dbReference type="InterPro" id="IPR001091">
    <property type="entry name" value="RM_Methyltransferase"/>
</dbReference>
<dbReference type="SUPFAM" id="SSF53335">
    <property type="entry name" value="S-adenosyl-L-methionine-dependent methyltransferases"/>
    <property type="match status" value="1"/>
</dbReference>
<evidence type="ECO:0000313" key="7">
    <source>
        <dbReference type="Proteomes" id="UP000093795"/>
    </source>
</evidence>
<evidence type="ECO:0000256" key="1">
    <source>
        <dbReference type="ARBA" id="ARBA00006594"/>
    </source>
</evidence>
<gene>
    <name evidence="6" type="ORF">A9X01_25715</name>
</gene>
<comment type="caution">
    <text evidence="6">The sequence shown here is derived from an EMBL/GenBank/DDBJ whole genome shotgun (WGS) entry which is preliminary data.</text>
</comment>
<proteinExistence type="inferred from homology"/>
<reference evidence="6 7" key="1">
    <citation type="submission" date="2016-06" db="EMBL/GenBank/DDBJ databases">
        <authorList>
            <person name="Kjaerup R.B."/>
            <person name="Dalgaard T.S."/>
            <person name="Juul-Madsen H.R."/>
        </authorList>
    </citation>
    <scope>NUCLEOTIDE SEQUENCE [LARGE SCALE GENOMIC DNA]</scope>
    <source>
        <strain evidence="6 7">1081914.2</strain>
    </source>
</reference>
<dbReference type="InterPro" id="IPR029063">
    <property type="entry name" value="SAM-dependent_MTases_sf"/>
</dbReference>
<evidence type="ECO:0000256" key="4">
    <source>
        <dbReference type="RuleBase" id="RU362026"/>
    </source>
</evidence>
<dbReference type="AlphaFoldDB" id="A0A1A3C0I3"/>
<keyword evidence="3" id="KW-0808">Transferase</keyword>
<dbReference type="RefSeq" id="WP_065122222.1">
    <property type="nucleotide sequence ID" value="NZ_LZKQ01000219.1"/>
</dbReference>
<dbReference type="InterPro" id="IPR002941">
    <property type="entry name" value="DNA_methylase_N4/N6"/>
</dbReference>
<comment type="similarity">
    <text evidence="1 4">Belongs to the N(4)/N(6)-methyltransferase family.</text>
</comment>
<dbReference type="GO" id="GO:0003677">
    <property type="term" value="F:DNA binding"/>
    <property type="evidence" value="ECO:0007669"/>
    <property type="project" value="InterPro"/>
</dbReference>
<accession>A0A1A3C0I3</accession>
<dbReference type="EMBL" id="LZKQ01000219">
    <property type="protein sequence ID" value="OBI79837.1"/>
    <property type="molecule type" value="Genomic_DNA"/>
</dbReference>
<dbReference type="OrthoDB" id="9773060at2"/>
<feature type="domain" description="DNA methylase N-4/N-6" evidence="5">
    <location>
        <begin position="24"/>
        <end position="243"/>
    </location>
</feature>
<evidence type="ECO:0000256" key="2">
    <source>
        <dbReference type="ARBA" id="ARBA00022603"/>
    </source>
</evidence>
<dbReference type="InterPro" id="IPR002052">
    <property type="entry name" value="DNA_methylase_N6_adenine_CS"/>
</dbReference>
<evidence type="ECO:0000259" key="5">
    <source>
        <dbReference type="Pfam" id="PF01555"/>
    </source>
</evidence>